<comment type="caution">
    <text evidence="7">The sequence shown here is derived from an EMBL/GenBank/DDBJ whole genome shotgun (WGS) entry which is preliminary data.</text>
</comment>
<evidence type="ECO:0000313" key="8">
    <source>
        <dbReference type="Proteomes" id="UP001199916"/>
    </source>
</evidence>
<dbReference type="Proteomes" id="UP001199916">
    <property type="component" value="Unassembled WGS sequence"/>
</dbReference>
<dbReference type="InterPro" id="IPR014108">
    <property type="entry name" value="Caa3-assmbl_CtaG"/>
</dbReference>
<feature type="transmembrane region" description="Helical" evidence="6">
    <location>
        <begin position="259"/>
        <end position="278"/>
    </location>
</feature>
<evidence type="ECO:0000256" key="4">
    <source>
        <dbReference type="ARBA" id="ARBA00022989"/>
    </source>
</evidence>
<feature type="transmembrane region" description="Helical" evidence="6">
    <location>
        <begin position="81"/>
        <end position="107"/>
    </location>
</feature>
<dbReference type="NCBIfam" id="TIGR02737">
    <property type="entry name" value="caa3_CtaG"/>
    <property type="match status" value="1"/>
</dbReference>
<protein>
    <submittedName>
        <fullName evidence="7">Cytochrome c oxidase assembly factor CtaG</fullName>
    </submittedName>
</protein>
<dbReference type="RefSeq" id="WP_233695819.1">
    <property type="nucleotide sequence ID" value="NZ_JAJNBZ010000002.1"/>
</dbReference>
<name>A0ABS8YGI4_9BACL</name>
<feature type="transmembrane region" description="Helical" evidence="6">
    <location>
        <begin position="153"/>
        <end position="174"/>
    </location>
</feature>
<feature type="transmembrane region" description="Helical" evidence="6">
    <location>
        <begin position="13"/>
        <end position="32"/>
    </location>
</feature>
<evidence type="ECO:0000256" key="1">
    <source>
        <dbReference type="ARBA" id="ARBA00004651"/>
    </source>
</evidence>
<reference evidence="7 8" key="1">
    <citation type="submission" date="2021-11" db="EMBL/GenBank/DDBJ databases">
        <title>Draft genome sequence of Paenibacillus profundus YoMME, a new Gram-positive bacteria with exoelectrogenic properties.</title>
        <authorList>
            <person name="Hubenova Y."/>
            <person name="Hubenova E."/>
            <person name="Manasiev Y."/>
            <person name="Peykov S."/>
            <person name="Mitov M."/>
        </authorList>
    </citation>
    <scope>NUCLEOTIDE SEQUENCE [LARGE SCALE GENOMIC DNA]</scope>
    <source>
        <strain evidence="7 8">YoMME</strain>
    </source>
</reference>
<dbReference type="InterPro" id="IPR019108">
    <property type="entry name" value="Caa3_assmbl_CtaG-rel"/>
</dbReference>
<dbReference type="EMBL" id="JAJNBZ010000002">
    <property type="protein sequence ID" value="MCE5168594.1"/>
    <property type="molecule type" value="Genomic_DNA"/>
</dbReference>
<feature type="transmembrane region" description="Helical" evidence="6">
    <location>
        <begin position="119"/>
        <end position="138"/>
    </location>
</feature>
<evidence type="ECO:0000256" key="2">
    <source>
        <dbReference type="ARBA" id="ARBA00022475"/>
    </source>
</evidence>
<keyword evidence="8" id="KW-1185">Reference proteome</keyword>
<sequence length="302" mass="34860">MFGLTKYFSLYDVWSPLFLVSSVLVIILYLGVTGPFRDRFANSEPVSVKQKVMFSTGVLLLYLAQGGPINMMSHMMFTFHMLMMAISYIIVPPLILLSVPGWLWRYLLDRKPLRRLRKFTHPILSAVLFNVLFSFYHVPVVHDYVMTHYTEHIIYYIVLFIASTLMWWWVVAPVPEWNTLADVKKMGYIFLNGLLITPACALIIFASDPLFATYVDKDAWVEAMGYCISGDPAAMLAAFDGPEFFNWFNPLEDQQLGGILMKLIQETMYGCILGYVFVHWFRREGKDDDDFVELMPEGQMNS</sequence>
<keyword evidence="5 6" id="KW-0472">Membrane</keyword>
<feature type="transmembrane region" description="Helical" evidence="6">
    <location>
        <begin position="186"/>
        <end position="206"/>
    </location>
</feature>
<evidence type="ECO:0000256" key="5">
    <source>
        <dbReference type="ARBA" id="ARBA00023136"/>
    </source>
</evidence>
<feature type="transmembrane region" description="Helical" evidence="6">
    <location>
        <begin position="52"/>
        <end position="69"/>
    </location>
</feature>
<keyword evidence="4 6" id="KW-1133">Transmembrane helix</keyword>
<proteinExistence type="predicted"/>
<organism evidence="7 8">
    <name type="scientific">Paenibacillus profundus</name>
    <dbReference type="NCBI Taxonomy" id="1173085"/>
    <lineage>
        <taxon>Bacteria</taxon>
        <taxon>Bacillati</taxon>
        <taxon>Bacillota</taxon>
        <taxon>Bacilli</taxon>
        <taxon>Bacillales</taxon>
        <taxon>Paenibacillaceae</taxon>
        <taxon>Paenibacillus</taxon>
    </lineage>
</organism>
<dbReference type="Pfam" id="PF09678">
    <property type="entry name" value="Caa3_CtaG"/>
    <property type="match status" value="1"/>
</dbReference>
<accession>A0ABS8YGI4</accession>
<gene>
    <name evidence="7" type="primary">ctaG</name>
    <name evidence="7" type="ORF">LQV63_04610</name>
</gene>
<evidence type="ECO:0000256" key="3">
    <source>
        <dbReference type="ARBA" id="ARBA00022692"/>
    </source>
</evidence>
<comment type="subcellular location">
    <subcellularLocation>
        <location evidence="1">Cell membrane</location>
        <topology evidence="1">Multi-pass membrane protein</topology>
    </subcellularLocation>
</comment>
<keyword evidence="2" id="KW-1003">Cell membrane</keyword>
<keyword evidence="3 6" id="KW-0812">Transmembrane</keyword>
<evidence type="ECO:0000313" key="7">
    <source>
        <dbReference type="EMBL" id="MCE5168594.1"/>
    </source>
</evidence>
<evidence type="ECO:0000256" key="6">
    <source>
        <dbReference type="SAM" id="Phobius"/>
    </source>
</evidence>